<dbReference type="OrthoDB" id="9991317at2759"/>
<evidence type="ECO:0000313" key="2">
    <source>
        <dbReference type="EMBL" id="CEL57237.1"/>
    </source>
</evidence>
<dbReference type="PANTHER" id="PTHR19959">
    <property type="entry name" value="KINESIN LIGHT CHAIN"/>
    <property type="match status" value="1"/>
</dbReference>
<evidence type="ECO:0000259" key="1">
    <source>
        <dbReference type="Pfam" id="PF12770"/>
    </source>
</evidence>
<dbReference type="InterPro" id="IPR011990">
    <property type="entry name" value="TPR-like_helical_dom_sf"/>
</dbReference>
<dbReference type="STRING" id="1108050.A0A0B7FM44"/>
<dbReference type="Pfam" id="PF12770">
    <property type="entry name" value="CHAT"/>
    <property type="match status" value="1"/>
</dbReference>
<sequence>MEKVARKTSTDAALAQCLQHLTKLAGVADALFESSKNPWYLDVTIGCETQAVELVQNNHPILPNLLRNLILSHEVRFQTLQQIENIDSAIVFCGKALLLASDESPDLFSLLNKLGGLHFIRFSRLGEPANINRVIDYYTKGISILNADSPLMYSQLNRLGMAYKAAFQRLGKIEYINQAIDCLTRALSLITQGDPNKPLVLSNLGSSARSRFEITGNLGDLSDAIKYQIQATTMIPDGHPMKPALINNLGSSFLSQFERLGELEILDKAISSLNRAVLLISENNASTPRLLCNLGKALRLRFRQTRRVGDIKQSIEYLNRAIKNIPEDHPELATLLSNLGLSYLARFESLDNLEDINFAIEHQTRSLQVSPKDHPDVTRFLSNLGSSHMSRFNRLGIPEDLDQVIKFQEQAAKLIESISDNSDNFRSCQILNNLGTAYRSRYEHRGEIRDLDKAIHHLSNATACLPDGNPITPNVLSNLGVAYRFRFGHIGNLEDISQSIKYQAEALLQTPRGHPDRAKQLSNTGSAYQTRFHRLGKLEDINQAIELLTLAALLISDDHPEMPILLSNLGSSHQSLFRINGRLETINSAIECLKEGLSHIPDNHPRLAFVLETLGDAYVTRFVHIGNLEDADSAIKFQSRAAAALPQGHTGIPRLFSSLGGTYQSRFGRLHESDDIEKALYFLNQAVSLSPDNHIDRSLYISSLGTAYHVRYQVFGTTKDIDSAIQYQAQAASLYPLDHPDTPAVLSSLGISYRSRFNQRKRPEDIEEAIKYQSQAVALGAAYNYSHASTPGRLTNLSISYQARFGYTNKKEDGDKSIELLVQAVALLPEFHADLPRLLNSLGHAYLTQPTSASEISPSTNALKCFEKSATLSFGYPRPRFNAARNWARIASESSGVNDNSLQAYQKAIELVPQIVWLGSTIEQRYNDVGPIGELAVEAAAAAIFVQRHELALEWLEQGRSVVWNQILKLRAPLGDLSAVNPSLARQLEMIANELHATGSRVDVIFYDKPPANESSLEEVSQRHRRLAEDYELLINQAQKMPGCQNLLRPKEASLLMEAAQDGPIVVINIYKSRCDALLIRPNQGGLTHIALPKLSHIKVVEAQANMETLLQSHGVRKREQFRRPWQEEKDDVIRFNRFAQILEDLWVQLVEPVVKTLGILHASITNDHHLPHITWCTTGPLSFLPIHAAGYYTTPGPKLYELAISSYTLNLASLLSATRSLDNSPPKILLVGQHATPGQSQLPGTKKELYNIRKHVQENFKCTQLEGSTATTEAVLTAMDQHEWVHLACHAHQNINNPTESGLFLQDGVLDIKRISQNAFCNKQLAFLSACQTATGDKILADETVHMASGLLTAGYPTVVATMWSVMDADAPLVADRFYEILLNNPNPNHKQAAKALHASVRLLRETVGEEQFVRWLPYVHFGI</sequence>
<dbReference type="SUPFAM" id="SSF48452">
    <property type="entry name" value="TPR-like"/>
    <property type="match status" value="2"/>
</dbReference>
<dbReference type="EMBL" id="LN679128">
    <property type="protein sequence ID" value="CEL57237.1"/>
    <property type="molecule type" value="Genomic_DNA"/>
</dbReference>
<organism evidence="2 3">
    <name type="scientific">Thanatephorus cucumeris (strain AG1-IB / isolate 7/3/14)</name>
    <name type="common">Lettuce bottom rot fungus</name>
    <name type="synonym">Rhizoctonia solani</name>
    <dbReference type="NCBI Taxonomy" id="1108050"/>
    <lineage>
        <taxon>Eukaryota</taxon>
        <taxon>Fungi</taxon>
        <taxon>Dikarya</taxon>
        <taxon>Basidiomycota</taxon>
        <taxon>Agaricomycotina</taxon>
        <taxon>Agaricomycetes</taxon>
        <taxon>Cantharellales</taxon>
        <taxon>Ceratobasidiaceae</taxon>
        <taxon>Rhizoctonia</taxon>
        <taxon>Rhizoctonia solani AG-1</taxon>
    </lineage>
</organism>
<dbReference type="PANTHER" id="PTHR19959:SF119">
    <property type="entry name" value="FUNGAL LIPASE-LIKE DOMAIN-CONTAINING PROTEIN"/>
    <property type="match status" value="1"/>
</dbReference>
<dbReference type="Proteomes" id="UP000059188">
    <property type="component" value="Unassembled WGS sequence"/>
</dbReference>
<name>A0A0B7FM44_THACB</name>
<dbReference type="Gene3D" id="1.25.40.10">
    <property type="entry name" value="Tetratricopeptide repeat domain"/>
    <property type="match status" value="5"/>
</dbReference>
<keyword evidence="3" id="KW-1185">Reference proteome</keyword>
<feature type="domain" description="CHAT" evidence="1">
    <location>
        <begin position="1143"/>
        <end position="1423"/>
    </location>
</feature>
<reference evidence="2 3" key="1">
    <citation type="submission" date="2014-11" db="EMBL/GenBank/DDBJ databases">
        <authorList>
            <person name="Wibberg Daniel"/>
        </authorList>
    </citation>
    <scope>NUCLEOTIDE SEQUENCE [LARGE SCALE GENOMIC DNA]</scope>
    <source>
        <strain evidence="2">Rhizoctonia solani AG1-IB 7/3/14</strain>
    </source>
</reference>
<evidence type="ECO:0000313" key="3">
    <source>
        <dbReference type="Proteomes" id="UP000059188"/>
    </source>
</evidence>
<accession>A0A0B7FM44</accession>
<proteinExistence type="predicted"/>
<gene>
    <name evidence="2" type="ORF">RSOLAG1IB_08449</name>
</gene>
<dbReference type="InterPro" id="IPR024983">
    <property type="entry name" value="CHAT_dom"/>
</dbReference>
<protein>
    <recommendedName>
        <fullName evidence="1">CHAT domain-containing protein</fullName>
    </recommendedName>
</protein>
<dbReference type="SUPFAM" id="SSF81901">
    <property type="entry name" value="HCP-like"/>
    <property type="match status" value="2"/>
</dbReference>